<dbReference type="Proteomes" id="UP000823775">
    <property type="component" value="Unassembled WGS sequence"/>
</dbReference>
<dbReference type="EMBL" id="JACEIK010001879">
    <property type="protein sequence ID" value="MCD7472828.1"/>
    <property type="molecule type" value="Genomic_DNA"/>
</dbReference>
<proteinExistence type="predicted"/>
<protein>
    <submittedName>
        <fullName evidence="1">Uncharacterized protein</fullName>
    </submittedName>
</protein>
<accession>A0ABS8TPA6</accession>
<reference evidence="1 2" key="1">
    <citation type="journal article" date="2021" name="BMC Genomics">
        <title>Datura genome reveals duplications of psychoactive alkaloid biosynthetic genes and high mutation rate following tissue culture.</title>
        <authorList>
            <person name="Rajewski A."/>
            <person name="Carter-House D."/>
            <person name="Stajich J."/>
            <person name="Litt A."/>
        </authorList>
    </citation>
    <scope>NUCLEOTIDE SEQUENCE [LARGE SCALE GENOMIC DNA]</scope>
    <source>
        <strain evidence="1">AR-01</strain>
    </source>
</reference>
<organism evidence="1 2">
    <name type="scientific">Datura stramonium</name>
    <name type="common">Jimsonweed</name>
    <name type="synonym">Common thornapple</name>
    <dbReference type="NCBI Taxonomy" id="4076"/>
    <lineage>
        <taxon>Eukaryota</taxon>
        <taxon>Viridiplantae</taxon>
        <taxon>Streptophyta</taxon>
        <taxon>Embryophyta</taxon>
        <taxon>Tracheophyta</taxon>
        <taxon>Spermatophyta</taxon>
        <taxon>Magnoliopsida</taxon>
        <taxon>eudicotyledons</taxon>
        <taxon>Gunneridae</taxon>
        <taxon>Pentapetalae</taxon>
        <taxon>asterids</taxon>
        <taxon>lamiids</taxon>
        <taxon>Solanales</taxon>
        <taxon>Solanaceae</taxon>
        <taxon>Solanoideae</taxon>
        <taxon>Datureae</taxon>
        <taxon>Datura</taxon>
    </lineage>
</organism>
<gene>
    <name evidence="1" type="ORF">HAX54_014197</name>
</gene>
<name>A0ABS8TPA6_DATST</name>
<sequence>MRRVYRSWQCTGIVVLYPACRTCHSSVPTSAMRKWCSSMKGASCHMVSMANLVVPLNLPQEEMIGAQRAEAAHLVEEARLAEVARRADAANLDATLEDRN</sequence>
<keyword evidence="2" id="KW-1185">Reference proteome</keyword>
<comment type="caution">
    <text evidence="1">The sequence shown here is derived from an EMBL/GenBank/DDBJ whole genome shotgun (WGS) entry which is preliminary data.</text>
</comment>
<evidence type="ECO:0000313" key="1">
    <source>
        <dbReference type="EMBL" id="MCD7472828.1"/>
    </source>
</evidence>
<evidence type="ECO:0000313" key="2">
    <source>
        <dbReference type="Proteomes" id="UP000823775"/>
    </source>
</evidence>